<feature type="transmembrane region" description="Helical" evidence="1">
    <location>
        <begin position="65"/>
        <end position="85"/>
    </location>
</feature>
<proteinExistence type="predicted"/>
<keyword evidence="1" id="KW-0472">Membrane</keyword>
<evidence type="ECO:0000313" key="2">
    <source>
        <dbReference type="EMBL" id="RKF17693.1"/>
    </source>
</evidence>
<keyword evidence="3" id="KW-1185">Reference proteome</keyword>
<evidence type="ECO:0000256" key="1">
    <source>
        <dbReference type="SAM" id="Phobius"/>
    </source>
</evidence>
<sequence>MPQETIMAWTALYIAVGLLALLCSVLALTITIYDLHVGNFAPDISSWTGLALLIPRLWLRWQINYFKGAPVIIAIAVYFAADIGFDKLWPS</sequence>
<dbReference type="RefSeq" id="WP_120325846.1">
    <property type="nucleotide sequence ID" value="NZ_RAPF01000012.1"/>
</dbReference>
<reference evidence="2 3" key="1">
    <citation type="submission" date="2018-09" db="EMBL/GenBank/DDBJ databases">
        <title>Altererythrobacter spongiae sp. nov., isolated from a marine sponge.</title>
        <authorList>
            <person name="Zhuang L."/>
            <person name="Luo L."/>
        </authorList>
    </citation>
    <scope>NUCLEOTIDE SEQUENCE [LARGE SCALE GENOMIC DNA]</scope>
    <source>
        <strain evidence="2 3">HN-Y73</strain>
    </source>
</reference>
<evidence type="ECO:0000313" key="3">
    <source>
        <dbReference type="Proteomes" id="UP000284395"/>
    </source>
</evidence>
<dbReference type="AlphaFoldDB" id="A0A420EAL6"/>
<dbReference type="OrthoDB" id="7572638at2"/>
<keyword evidence="1" id="KW-0812">Transmembrane</keyword>
<protein>
    <submittedName>
        <fullName evidence="2">Uncharacterized protein</fullName>
    </submittedName>
</protein>
<feature type="transmembrane region" description="Helical" evidence="1">
    <location>
        <begin position="6"/>
        <end position="28"/>
    </location>
</feature>
<organism evidence="2 3">
    <name type="scientific">Altericroceibacterium spongiae</name>
    <dbReference type="NCBI Taxonomy" id="2320269"/>
    <lineage>
        <taxon>Bacteria</taxon>
        <taxon>Pseudomonadati</taxon>
        <taxon>Pseudomonadota</taxon>
        <taxon>Alphaproteobacteria</taxon>
        <taxon>Sphingomonadales</taxon>
        <taxon>Erythrobacteraceae</taxon>
        <taxon>Altericroceibacterium</taxon>
    </lineage>
</organism>
<comment type="caution">
    <text evidence="2">The sequence shown here is derived from an EMBL/GenBank/DDBJ whole genome shotgun (WGS) entry which is preliminary data.</text>
</comment>
<dbReference type="Proteomes" id="UP000284395">
    <property type="component" value="Unassembled WGS sequence"/>
</dbReference>
<dbReference type="EMBL" id="RAPF01000012">
    <property type="protein sequence ID" value="RKF17693.1"/>
    <property type="molecule type" value="Genomic_DNA"/>
</dbReference>
<gene>
    <name evidence="2" type="ORF">D6851_15645</name>
</gene>
<name>A0A420EAL6_9SPHN</name>
<accession>A0A420EAL6</accession>
<keyword evidence="1" id="KW-1133">Transmembrane helix</keyword>